<gene>
    <name evidence="3" type="ORF">Tsubulata_004329</name>
</gene>
<evidence type="ECO:0000313" key="4">
    <source>
        <dbReference type="Proteomes" id="UP001141552"/>
    </source>
</evidence>
<reference evidence="3" key="1">
    <citation type="submission" date="2022-02" db="EMBL/GenBank/DDBJ databases">
        <authorList>
            <person name="Henning P.M."/>
            <person name="McCubbin A.G."/>
            <person name="Shore J.S."/>
        </authorList>
    </citation>
    <scope>NUCLEOTIDE SEQUENCE</scope>
    <source>
        <strain evidence="3">F60SS</strain>
        <tissue evidence="3">Leaves</tissue>
    </source>
</reference>
<evidence type="ECO:0000313" key="3">
    <source>
        <dbReference type="EMBL" id="KAJ4833304.1"/>
    </source>
</evidence>
<dbReference type="GO" id="GO:0009733">
    <property type="term" value="P:response to auxin"/>
    <property type="evidence" value="ECO:0007669"/>
    <property type="project" value="InterPro"/>
</dbReference>
<proteinExistence type="inferred from homology"/>
<feature type="compositionally biased region" description="Basic residues" evidence="2">
    <location>
        <begin position="1"/>
        <end position="22"/>
    </location>
</feature>
<dbReference type="InterPro" id="IPR003676">
    <property type="entry name" value="SAUR_fam"/>
</dbReference>
<comment type="similarity">
    <text evidence="1">Belongs to the ARG7 family.</text>
</comment>
<dbReference type="AlphaFoldDB" id="A0A9Q0FM77"/>
<reference evidence="3" key="2">
    <citation type="journal article" date="2023" name="Plants (Basel)">
        <title>Annotation of the Turnera subulata (Passifloraceae) Draft Genome Reveals the S-Locus Evolved after the Divergence of Turneroideae from Passifloroideae in a Stepwise Manner.</title>
        <authorList>
            <person name="Henning P.M."/>
            <person name="Roalson E.H."/>
            <person name="Mir W."/>
            <person name="McCubbin A.G."/>
            <person name="Shore J.S."/>
        </authorList>
    </citation>
    <scope>NUCLEOTIDE SEQUENCE</scope>
    <source>
        <strain evidence="3">F60SS</strain>
    </source>
</reference>
<dbReference type="Proteomes" id="UP001141552">
    <property type="component" value="Unassembled WGS sequence"/>
</dbReference>
<evidence type="ECO:0000256" key="1">
    <source>
        <dbReference type="ARBA" id="ARBA00006974"/>
    </source>
</evidence>
<protein>
    <submittedName>
        <fullName evidence="3">Uncharacterized protein</fullName>
    </submittedName>
</protein>
<dbReference type="OrthoDB" id="625231at2759"/>
<dbReference type="PANTHER" id="PTHR31929">
    <property type="entry name" value="SAUR-LIKE AUXIN-RESPONSIVE PROTEIN FAMILY-RELATED"/>
    <property type="match status" value="1"/>
</dbReference>
<organism evidence="3 4">
    <name type="scientific">Turnera subulata</name>
    <dbReference type="NCBI Taxonomy" id="218843"/>
    <lineage>
        <taxon>Eukaryota</taxon>
        <taxon>Viridiplantae</taxon>
        <taxon>Streptophyta</taxon>
        <taxon>Embryophyta</taxon>
        <taxon>Tracheophyta</taxon>
        <taxon>Spermatophyta</taxon>
        <taxon>Magnoliopsida</taxon>
        <taxon>eudicotyledons</taxon>
        <taxon>Gunneridae</taxon>
        <taxon>Pentapetalae</taxon>
        <taxon>rosids</taxon>
        <taxon>fabids</taxon>
        <taxon>Malpighiales</taxon>
        <taxon>Passifloraceae</taxon>
        <taxon>Turnera</taxon>
    </lineage>
</organism>
<dbReference type="EMBL" id="JAKUCV010004976">
    <property type="protein sequence ID" value="KAJ4833304.1"/>
    <property type="molecule type" value="Genomic_DNA"/>
</dbReference>
<comment type="caution">
    <text evidence="3">The sequence shown here is derived from an EMBL/GenBank/DDBJ whole genome shotgun (WGS) entry which is preliminary data.</text>
</comment>
<keyword evidence="4" id="KW-1185">Reference proteome</keyword>
<accession>A0A9Q0FM77</accession>
<evidence type="ECO:0000256" key="2">
    <source>
        <dbReference type="SAM" id="MobiDB-lite"/>
    </source>
</evidence>
<feature type="region of interest" description="Disordered" evidence="2">
    <location>
        <begin position="1"/>
        <end position="29"/>
    </location>
</feature>
<sequence>MFVHVKHSIQRRSSEHHKHQRLTHQTSKRGDIPKGHLAIYVGEEEKRRFVIPISYLKHPVFQKLLRQAEEEFGFDHPIRGGLTVPCTEDEFIFITSSLHRRMEGPSAEVFS</sequence>
<name>A0A9Q0FM77_9ROSI</name>
<dbReference type="Pfam" id="PF02519">
    <property type="entry name" value="Auxin_inducible"/>
    <property type="match status" value="1"/>
</dbReference>